<dbReference type="InterPro" id="IPR039218">
    <property type="entry name" value="REM_fam"/>
</dbReference>
<accession>A0A835I1W0</accession>
<gene>
    <name evidence="8" type="ORF">IFM89_012358</name>
</gene>
<keyword evidence="2" id="KW-0677">Repeat</keyword>
<dbReference type="SMART" id="SM01019">
    <property type="entry name" value="B3"/>
    <property type="match status" value="2"/>
</dbReference>
<keyword evidence="6" id="KW-0539">Nucleus</keyword>
<protein>
    <recommendedName>
        <fullName evidence="7">TF-B3 domain-containing protein</fullName>
    </recommendedName>
</protein>
<dbReference type="CDD" id="cd10017">
    <property type="entry name" value="B3_DNA"/>
    <property type="match status" value="2"/>
</dbReference>
<feature type="domain" description="TF-B3" evidence="7">
    <location>
        <begin position="1"/>
        <end position="71"/>
    </location>
</feature>
<dbReference type="PANTHER" id="PTHR31674:SF62">
    <property type="entry name" value="B3 DOMAIN-CONTAINING PROTEIN REM14-RELATED"/>
    <property type="match status" value="1"/>
</dbReference>
<dbReference type="PROSITE" id="PS50863">
    <property type="entry name" value="B3"/>
    <property type="match status" value="2"/>
</dbReference>
<organism evidence="8 9">
    <name type="scientific">Coptis chinensis</name>
    <dbReference type="NCBI Taxonomy" id="261450"/>
    <lineage>
        <taxon>Eukaryota</taxon>
        <taxon>Viridiplantae</taxon>
        <taxon>Streptophyta</taxon>
        <taxon>Embryophyta</taxon>
        <taxon>Tracheophyta</taxon>
        <taxon>Spermatophyta</taxon>
        <taxon>Magnoliopsida</taxon>
        <taxon>Ranunculales</taxon>
        <taxon>Ranunculaceae</taxon>
        <taxon>Coptidoideae</taxon>
        <taxon>Coptis</taxon>
    </lineage>
</organism>
<keyword evidence="4" id="KW-0238">DNA-binding</keyword>
<evidence type="ECO:0000256" key="1">
    <source>
        <dbReference type="ARBA" id="ARBA00004123"/>
    </source>
</evidence>
<evidence type="ECO:0000256" key="2">
    <source>
        <dbReference type="ARBA" id="ARBA00022737"/>
    </source>
</evidence>
<dbReference type="PANTHER" id="PTHR31674">
    <property type="entry name" value="B3 DOMAIN-CONTAINING PROTEIN REM-LIKE 3-RELATED"/>
    <property type="match status" value="1"/>
</dbReference>
<evidence type="ECO:0000313" key="8">
    <source>
        <dbReference type="EMBL" id="KAF9609019.1"/>
    </source>
</evidence>
<reference evidence="8 9" key="1">
    <citation type="submission" date="2020-10" db="EMBL/GenBank/DDBJ databases">
        <title>The Coptis chinensis genome and diversification of protoberbering-type alkaloids.</title>
        <authorList>
            <person name="Wang B."/>
            <person name="Shu S."/>
            <person name="Song C."/>
            <person name="Liu Y."/>
        </authorList>
    </citation>
    <scope>NUCLEOTIDE SEQUENCE [LARGE SCALE GENOMIC DNA]</scope>
    <source>
        <strain evidence="8">HL-2020</strain>
        <tissue evidence="8">Leaf</tissue>
    </source>
</reference>
<proteinExistence type="predicted"/>
<dbReference type="InterPro" id="IPR015300">
    <property type="entry name" value="DNA-bd_pseudobarrel_sf"/>
</dbReference>
<evidence type="ECO:0000256" key="6">
    <source>
        <dbReference type="ARBA" id="ARBA00023242"/>
    </source>
</evidence>
<dbReference type="SUPFAM" id="SSF101936">
    <property type="entry name" value="DNA-binding pseudobarrel domain"/>
    <property type="match status" value="2"/>
</dbReference>
<sequence length="223" mass="25373">MRYLVGEKLDDQATLRTKRGGNESWTVSVKGSRFKDGWEDFARAHDLCIGDFLVFKHEGGLMFHVHIFDPTACEKVYPLFDVAKDDQKMGKANTNEKKKNVGKAFLSFKGNAMVKPVEDPQFKITMKTSHFKWWTVCIPADFGRENGLGKRREMMTLEDPKGRSWEVQLSHRRTGHAYIPSGWRAFSMANKLGVGDICTFKLVSRMDNKVAMKVSVSRSKSSV</sequence>
<name>A0A835I1W0_9MAGN</name>
<keyword evidence="5" id="KW-0804">Transcription</keyword>
<comment type="subcellular location">
    <subcellularLocation>
        <location evidence="1">Nucleus</location>
    </subcellularLocation>
</comment>
<dbReference type="AlphaFoldDB" id="A0A835I1W0"/>
<dbReference type="OrthoDB" id="1109907at2759"/>
<evidence type="ECO:0000256" key="5">
    <source>
        <dbReference type="ARBA" id="ARBA00023163"/>
    </source>
</evidence>
<dbReference type="GO" id="GO:0003677">
    <property type="term" value="F:DNA binding"/>
    <property type="evidence" value="ECO:0007669"/>
    <property type="project" value="UniProtKB-KW"/>
</dbReference>
<evidence type="ECO:0000313" key="9">
    <source>
        <dbReference type="Proteomes" id="UP000631114"/>
    </source>
</evidence>
<evidence type="ECO:0000259" key="7">
    <source>
        <dbReference type="PROSITE" id="PS50863"/>
    </source>
</evidence>
<dbReference type="Pfam" id="PF02362">
    <property type="entry name" value="B3"/>
    <property type="match status" value="2"/>
</dbReference>
<keyword evidence="3" id="KW-0805">Transcription regulation</keyword>
<feature type="domain" description="TF-B3" evidence="7">
    <location>
        <begin position="121"/>
        <end position="220"/>
    </location>
</feature>
<dbReference type="EMBL" id="JADFTS010000004">
    <property type="protein sequence ID" value="KAF9609019.1"/>
    <property type="molecule type" value="Genomic_DNA"/>
</dbReference>
<keyword evidence="9" id="KW-1185">Reference proteome</keyword>
<dbReference type="Gene3D" id="2.40.330.10">
    <property type="entry name" value="DNA-binding pseudobarrel domain"/>
    <property type="match status" value="2"/>
</dbReference>
<dbReference type="Proteomes" id="UP000631114">
    <property type="component" value="Unassembled WGS sequence"/>
</dbReference>
<evidence type="ECO:0000256" key="3">
    <source>
        <dbReference type="ARBA" id="ARBA00023015"/>
    </source>
</evidence>
<evidence type="ECO:0000256" key="4">
    <source>
        <dbReference type="ARBA" id="ARBA00023125"/>
    </source>
</evidence>
<comment type="caution">
    <text evidence="8">The sequence shown here is derived from an EMBL/GenBank/DDBJ whole genome shotgun (WGS) entry which is preliminary data.</text>
</comment>
<dbReference type="InterPro" id="IPR003340">
    <property type="entry name" value="B3_DNA-bd"/>
</dbReference>
<dbReference type="GO" id="GO:0005634">
    <property type="term" value="C:nucleus"/>
    <property type="evidence" value="ECO:0007669"/>
    <property type="project" value="UniProtKB-SubCell"/>
</dbReference>